<name>A0A4Q1BLP1_TREME</name>
<reference evidence="1 2" key="1">
    <citation type="submission" date="2016-06" db="EMBL/GenBank/DDBJ databases">
        <title>Evolution of pathogenesis and genome organization in the Tremellales.</title>
        <authorList>
            <person name="Cuomo C."/>
            <person name="Litvintseva A."/>
            <person name="Heitman J."/>
            <person name="Chen Y."/>
            <person name="Sun S."/>
            <person name="Springer D."/>
            <person name="Dromer F."/>
            <person name="Young S."/>
            <person name="Zeng Q."/>
            <person name="Chapman S."/>
            <person name="Gujja S."/>
            <person name="Saif S."/>
            <person name="Birren B."/>
        </authorList>
    </citation>
    <scope>NUCLEOTIDE SEQUENCE [LARGE SCALE GENOMIC DNA]</scope>
    <source>
        <strain evidence="1 2">ATCC 28783</strain>
    </source>
</reference>
<keyword evidence="2" id="KW-1185">Reference proteome</keyword>
<evidence type="ECO:0008006" key="3">
    <source>
        <dbReference type="Google" id="ProtNLM"/>
    </source>
</evidence>
<organism evidence="1 2">
    <name type="scientific">Tremella mesenterica</name>
    <name type="common">Jelly fungus</name>
    <dbReference type="NCBI Taxonomy" id="5217"/>
    <lineage>
        <taxon>Eukaryota</taxon>
        <taxon>Fungi</taxon>
        <taxon>Dikarya</taxon>
        <taxon>Basidiomycota</taxon>
        <taxon>Agaricomycotina</taxon>
        <taxon>Tremellomycetes</taxon>
        <taxon>Tremellales</taxon>
        <taxon>Tremellaceae</taxon>
        <taxon>Tremella</taxon>
    </lineage>
</organism>
<sequence>MTTADVPDQLPSSSPQSIWAAPTWIKSFYAKFPLVVLDQEDSITWQTSSNSSSLWIHPPSSKSHPHHRSWASSHPISLRTQLLFLLRDPPVEVTFRPWTNAASAPGGTLPTLRLPKENRLVATDDIRSWLDLNHPLKGKAKEWNGVPSQEKYDKALAIAQVVLGPLHRAYLASLPFQPVSWHLSFPSPPELLAGLTTPLPATFTGDARDIDKESVVREGVEAIQALAVFIGDNWALEAEHATPLDALLVGYLYPIYSLEENSILRTALTRHLGLGRYADRVLDLASSNVR</sequence>
<dbReference type="InParanoid" id="A0A4Q1BLP1"/>
<protein>
    <recommendedName>
        <fullName evidence="3">Metaxin glutathione S-transferase domain-containing protein</fullName>
    </recommendedName>
</protein>
<evidence type="ECO:0000313" key="1">
    <source>
        <dbReference type="EMBL" id="RXK38713.1"/>
    </source>
</evidence>
<accession>A0A4Q1BLP1</accession>
<comment type="caution">
    <text evidence="1">The sequence shown here is derived from an EMBL/GenBank/DDBJ whole genome shotgun (WGS) entry which is preliminary data.</text>
</comment>
<gene>
    <name evidence="1" type="ORF">M231_04023</name>
</gene>
<dbReference type="Proteomes" id="UP000289152">
    <property type="component" value="Unassembled WGS sequence"/>
</dbReference>
<proteinExistence type="predicted"/>
<dbReference type="VEuPathDB" id="FungiDB:TREMEDRAFT_40077"/>
<dbReference type="OrthoDB" id="198787at2759"/>
<evidence type="ECO:0000313" key="2">
    <source>
        <dbReference type="Proteomes" id="UP000289152"/>
    </source>
</evidence>
<dbReference type="EMBL" id="SDIL01000043">
    <property type="protein sequence ID" value="RXK38713.1"/>
    <property type="molecule type" value="Genomic_DNA"/>
</dbReference>
<dbReference type="STRING" id="5217.A0A4Q1BLP1"/>
<dbReference type="AlphaFoldDB" id="A0A4Q1BLP1"/>